<dbReference type="Proteomes" id="UP001239085">
    <property type="component" value="Unassembled WGS sequence"/>
</dbReference>
<dbReference type="SUPFAM" id="SSF54637">
    <property type="entry name" value="Thioesterase/thiol ester dehydrase-isomerase"/>
    <property type="match status" value="1"/>
</dbReference>
<organism evidence="1 2">
    <name type="scientific">Microbacterium murale</name>
    <dbReference type="NCBI Taxonomy" id="1081040"/>
    <lineage>
        <taxon>Bacteria</taxon>
        <taxon>Bacillati</taxon>
        <taxon>Actinomycetota</taxon>
        <taxon>Actinomycetes</taxon>
        <taxon>Micrococcales</taxon>
        <taxon>Microbacteriaceae</taxon>
        <taxon>Microbacterium</taxon>
    </lineage>
</organism>
<dbReference type="PANTHER" id="PTHR12475">
    <property type="match status" value="1"/>
</dbReference>
<dbReference type="Pfam" id="PF13279">
    <property type="entry name" value="4HBT_2"/>
    <property type="match status" value="1"/>
</dbReference>
<name>A0ABU0P6C1_9MICO</name>
<protein>
    <submittedName>
        <fullName evidence="1">Acyl-CoA thioesterase FadM</fullName>
    </submittedName>
</protein>
<dbReference type="InterPro" id="IPR051490">
    <property type="entry name" value="THEM6_lcsJ_thioesterase"/>
</dbReference>
<evidence type="ECO:0000313" key="1">
    <source>
        <dbReference type="EMBL" id="MDQ0642873.1"/>
    </source>
</evidence>
<dbReference type="PANTHER" id="PTHR12475:SF4">
    <property type="entry name" value="PROTEIN THEM6"/>
    <property type="match status" value="1"/>
</dbReference>
<dbReference type="InterPro" id="IPR029069">
    <property type="entry name" value="HotDog_dom_sf"/>
</dbReference>
<reference evidence="1 2" key="1">
    <citation type="submission" date="2023-07" db="EMBL/GenBank/DDBJ databases">
        <title>Comparative genomics of wheat-associated soil bacteria to identify genetic determinants of phenazine resistance.</title>
        <authorList>
            <person name="Mouncey N."/>
        </authorList>
    </citation>
    <scope>NUCLEOTIDE SEQUENCE [LARGE SCALE GENOMIC DNA]</scope>
    <source>
        <strain evidence="1 2">W2I7</strain>
    </source>
</reference>
<keyword evidence="2" id="KW-1185">Reference proteome</keyword>
<dbReference type="EMBL" id="JAUSXK010000001">
    <property type="protein sequence ID" value="MDQ0642873.1"/>
    <property type="molecule type" value="Genomic_DNA"/>
</dbReference>
<proteinExistence type="predicted"/>
<gene>
    <name evidence="1" type="ORF">QFZ46_001033</name>
</gene>
<dbReference type="CDD" id="cd00586">
    <property type="entry name" value="4HBT"/>
    <property type="match status" value="1"/>
</dbReference>
<comment type="caution">
    <text evidence="1">The sequence shown here is derived from an EMBL/GenBank/DDBJ whole genome shotgun (WGS) entry which is preliminary data.</text>
</comment>
<dbReference type="Gene3D" id="3.10.129.10">
    <property type="entry name" value="Hotdog Thioesterase"/>
    <property type="match status" value="1"/>
</dbReference>
<sequence>MHRWLLSILVNVIWRTLLVMWRARRRLRREGQLASGEVGRIRVTTLPTDIDVLRHMNNGRYLSLFDLGRWDLLVRTGMSDAMKRNGWYAVVSAETVTFRKSLQLWQRFDIESRLLGHDDKAIYLEHRAVVDGEIYARVIVRARMLKRSGGTLSHQELFAAVGRPEGLPDVEPWVHEWAMASALPATRADAPSIWM</sequence>
<evidence type="ECO:0000313" key="2">
    <source>
        <dbReference type="Proteomes" id="UP001239085"/>
    </source>
</evidence>
<accession>A0ABU0P6C1</accession>